<gene>
    <name evidence="3" type="ORF">BAU18_000255</name>
</gene>
<feature type="compositionally biased region" description="Low complexity" evidence="1">
    <location>
        <begin position="38"/>
        <end position="69"/>
    </location>
</feature>
<accession>A0ABV0EY30</accession>
<reference evidence="3 4" key="2">
    <citation type="submission" date="2024-02" db="EMBL/GenBank/DDBJ databases">
        <title>The Genome Sequence of Enterococcus diestrammenae JM9A.</title>
        <authorList>
            <person name="Earl A."/>
            <person name="Manson A."/>
            <person name="Gilmore M."/>
            <person name="Sanders J."/>
            <person name="Shea T."/>
            <person name="Howe W."/>
            <person name="Livny J."/>
            <person name="Cuomo C."/>
            <person name="Neafsey D."/>
            <person name="Birren B."/>
        </authorList>
    </citation>
    <scope>NUCLEOTIDE SEQUENCE [LARGE SCALE GENOMIC DNA]</scope>
    <source>
        <strain evidence="3 4">JM9A</strain>
    </source>
</reference>
<feature type="region of interest" description="Disordered" evidence="1">
    <location>
        <begin position="19"/>
        <end position="73"/>
    </location>
</feature>
<organism evidence="3 4">
    <name type="scientific">Enterococcus diestrammenae</name>
    <dbReference type="NCBI Taxonomy" id="1155073"/>
    <lineage>
        <taxon>Bacteria</taxon>
        <taxon>Bacillati</taxon>
        <taxon>Bacillota</taxon>
        <taxon>Bacilli</taxon>
        <taxon>Lactobacillales</taxon>
        <taxon>Enterococcaceae</taxon>
        <taxon>Enterococcus</taxon>
    </lineage>
</organism>
<dbReference type="Pfam" id="PF03413">
    <property type="entry name" value="PepSY"/>
    <property type="match status" value="2"/>
</dbReference>
<dbReference type="Proteomes" id="UP001429357">
    <property type="component" value="Unassembled WGS sequence"/>
</dbReference>
<keyword evidence="4" id="KW-1185">Reference proteome</keyword>
<dbReference type="Gene3D" id="3.10.450.40">
    <property type="match status" value="2"/>
</dbReference>
<protein>
    <recommendedName>
        <fullName evidence="2">PepSY domain-containing protein</fullName>
    </recommendedName>
</protein>
<dbReference type="EMBL" id="MAEI02000001">
    <property type="protein sequence ID" value="MEO1780704.1"/>
    <property type="molecule type" value="Genomic_DNA"/>
</dbReference>
<dbReference type="PROSITE" id="PS51257">
    <property type="entry name" value="PROKAR_LIPOPROTEIN"/>
    <property type="match status" value="1"/>
</dbReference>
<evidence type="ECO:0000259" key="2">
    <source>
        <dbReference type="Pfam" id="PF03413"/>
    </source>
</evidence>
<name>A0ABV0EY30_9ENTE</name>
<feature type="domain" description="PepSY" evidence="2">
    <location>
        <begin position="165"/>
        <end position="223"/>
    </location>
</feature>
<dbReference type="InterPro" id="IPR025711">
    <property type="entry name" value="PepSY"/>
</dbReference>
<feature type="domain" description="PepSY" evidence="2">
    <location>
        <begin position="84"/>
        <end position="137"/>
    </location>
</feature>
<proteinExistence type="predicted"/>
<evidence type="ECO:0000313" key="4">
    <source>
        <dbReference type="Proteomes" id="UP001429357"/>
    </source>
</evidence>
<evidence type="ECO:0000313" key="3">
    <source>
        <dbReference type="EMBL" id="MEO1780704.1"/>
    </source>
</evidence>
<evidence type="ECO:0000256" key="1">
    <source>
        <dbReference type="SAM" id="MobiDB-lite"/>
    </source>
</evidence>
<sequence>MKKMFGFIALALLLAGCTKESPGKPEDSVGSSGRSVVTDTTGQSTESESTSSSQETTTTSKEQATSASSGEAADPLVSLEQAVDFKQALAIFQDKYPDAVITDFQWEANGSFQGSRTKVYEIEGEDAKGEYEVTIDAVANKVHVESDLEDNSDWQAEQLPMTEIIPMEEAAKTAAKQVVGDTQLSKIELEEEEGTILWEVKFFRQRQWQSVTIDAKTGEFLNVAGTVENTTP</sequence>
<comment type="caution">
    <text evidence="3">The sequence shown here is derived from an EMBL/GenBank/DDBJ whole genome shotgun (WGS) entry which is preliminary data.</text>
</comment>
<dbReference type="RefSeq" id="WP_161869026.1">
    <property type="nucleotide sequence ID" value="NZ_MAEI02000001.1"/>
</dbReference>
<reference evidence="4" key="1">
    <citation type="submission" date="2016-06" db="EMBL/GenBank/DDBJ databases">
        <title>Four novel species of enterococci isolated from chicken manure.</title>
        <authorList>
            <person name="Van Tyne D."/>
        </authorList>
    </citation>
    <scope>NUCLEOTIDE SEQUENCE [LARGE SCALE GENOMIC DNA]</scope>
    <source>
        <strain evidence="4">JM9A</strain>
    </source>
</reference>